<evidence type="ECO:0000313" key="7">
    <source>
        <dbReference type="Proteomes" id="UP001268036"/>
    </source>
</evidence>
<comment type="subcellular location">
    <subcellularLocation>
        <location evidence="1 5">Bacterial flagellum basal body</location>
    </subcellularLocation>
</comment>
<accession>A0AAJ2F148</accession>
<dbReference type="Pfam" id="PF02049">
    <property type="entry name" value="FliE"/>
    <property type="match status" value="1"/>
</dbReference>
<dbReference type="PANTHER" id="PTHR34653:SF1">
    <property type="entry name" value="FLAGELLAR HOOK-BASAL BODY COMPLEX PROTEIN FLIE"/>
    <property type="match status" value="1"/>
</dbReference>
<dbReference type="RefSeq" id="WP_140217338.1">
    <property type="nucleotide sequence ID" value="NZ_CP021645.1"/>
</dbReference>
<dbReference type="GO" id="GO:0009425">
    <property type="term" value="C:bacterial-type flagellum basal body"/>
    <property type="evidence" value="ECO:0007669"/>
    <property type="project" value="UniProtKB-SubCell"/>
</dbReference>
<evidence type="ECO:0000256" key="2">
    <source>
        <dbReference type="ARBA" id="ARBA00009272"/>
    </source>
</evidence>
<comment type="similarity">
    <text evidence="2 5">Belongs to the FliE family.</text>
</comment>
<dbReference type="AlphaFoldDB" id="A0AAJ2F148"/>
<dbReference type="NCBIfam" id="TIGR00205">
    <property type="entry name" value="fliE"/>
    <property type="match status" value="1"/>
</dbReference>
<organism evidence="6 7">
    <name type="scientific">Pseudomonas oryzihabitans</name>
    <dbReference type="NCBI Taxonomy" id="47885"/>
    <lineage>
        <taxon>Bacteria</taxon>
        <taxon>Pseudomonadati</taxon>
        <taxon>Pseudomonadota</taxon>
        <taxon>Gammaproteobacteria</taxon>
        <taxon>Pseudomonadales</taxon>
        <taxon>Pseudomonadaceae</taxon>
        <taxon>Pseudomonas</taxon>
    </lineage>
</organism>
<evidence type="ECO:0000256" key="3">
    <source>
        <dbReference type="ARBA" id="ARBA00018024"/>
    </source>
</evidence>
<dbReference type="InterPro" id="IPR001624">
    <property type="entry name" value="FliE"/>
</dbReference>
<sequence length="112" mass="12078">MVQGVEFNRLMLEMRSMQTEAMARSKAVAAPAGTEQVQGPSFADMLSKAVGSVNETQQTASEMAKAFELGQGGVDLTQVMIASQKASVSVQALTQVRNKFVQAYQDIMQMSI</sequence>
<dbReference type="HAMAP" id="MF_00724">
    <property type="entry name" value="FliE"/>
    <property type="match status" value="1"/>
</dbReference>
<dbReference type="GO" id="GO:0003774">
    <property type="term" value="F:cytoskeletal motor activity"/>
    <property type="evidence" value="ECO:0007669"/>
    <property type="project" value="InterPro"/>
</dbReference>
<dbReference type="GO" id="GO:0005198">
    <property type="term" value="F:structural molecule activity"/>
    <property type="evidence" value="ECO:0007669"/>
    <property type="project" value="UniProtKB-UniRule"/>
</dbReference>
<keyword evidence="6" id="KW-0966">Cell projection</keyword>
<protein>
    <recommendedName>
        <fullName evidence="3 5">Flagellar hook-basal body complex protein FliE</fullName>
    </recommendedName>
</protein>
<gene>
    <name evidence="5" type="primary">fliE</name>
    <name evidence="6" type="ORF">QE440_003856</name>
</gene>
<keyword evidence="4 5" id="KW-0975">Bacterial flagellum</keyword>
<evidence type="ECO:0000256" key="4">
    <source>
        <dbReference type="ARBA" id="ARBA00023143"/>
    </source>
</evidence>
<comment type="caution">
    <text evidence="6">The sequence shown here is derived from an EMBL/GenBank/DDBJ whole genome shotgun (WGS) entry which is preliminary data.</text>
</comment>
<evidence type="ECO:0000256" key="5">
    <source>
        <dbReference type="HAMAP-Rule" id="MF_00724"/>
    </source>
</evidence>
<keyword evidence="6" id="KW-0282">Flagellum</keyword>
<dbReference type="PANTHER" id="PTHR34653">
    <property type="match status" value="1"/>
</dbReference>
<keyword evidence="6" id="KW-0969">Cilium</keyword>
<dbReference type="EMBL" id="JAVJAF010000001">
    <property type="protein sequence ID" value="MDR6236115.1"/>
    <property type="molecule type" value="Genomic_DNA"/>
</dbReference>
<name>A0AAJ2F148_9PSED</name>
<evidence type="ECO:0000256" key="1">
    <source>
        <dbReference type="ARBA" id="ARBA00004117"/>
    </source>
</evidence>
<dbReference type="PRINTS" id="PR01006">
    <property type="entry name" value="FLGHOOKFLIE"/>
</dbReference>
<reference evidence="6" key="1">
    <citation type="submission" date="2023-08" db="EMBL/GenBank/DDBJ databases">
        <title>Functional and genomic diversity of the sorghum phyllosphere microbiome.</title>
        <authorList>
            <person name="Shade A."/>
        </authorList>
    </citation>
    <scope>NUCLEOTIDE SEQUENCE</scope>
    <source>
        <strain evidence="6">SORGH_AS_0201</strain>
    </source>
</reference>
<dbReference type="Proteomes" id="UP001268036">
    <property type="component" value="Unassembled WGS sequence"/>
</dbReference>
<evidence type="ECO:0000313" key="6">
    <source>
        <dbReference type="EMBL" id="MDR6236115.1"/>
    </source>
</evidence>
<proteinExistence type="inferred from homology"/>
<dbReference type="GO" id="GO:0071973">
    <property type="term" value="P:bacterial-type flagellum-dependent cell motility"/>
    <property type="evidence" value="ECO:0007669"/>
    <property type="project" value="InterPro"/>
</dbReference>